<evidence type="ECO:0000259" key="10">
    <source>
        <dbReference type="SMART" id="SM00831"/>
    </source>
</evidence>
<dbReference type="Gene3D" id="3.40.50.1000">
    <property type="entry name" value="HAD superfamily/HAD-like"/>
    <property type="match status" value="1"/>
</dbReference>
<dbReference type="FunFam" id="3.40.50.1000:FF:000001">
    <property type="entry name" value="Phospholipid-transporting ATPase IC"/>
    <property type="match status" value="1"/>
</dbReference>
<dbReference type="SMART" id="SM00831">
    <property type="entry name" value="Cation_ATPase_N"/>
    <property type="match status" value="1"/>
</dbReference>
<dbReference type="SFLD" id="SFLDF00027">
    <property type="entry name" value="p-type_atpase"/>
    <property type="match status" value="1"/>
</dbReference>
<dbReference type="SUPFAM" id="SSF81660">
    <property type="entry name" value="Metal cation-transporting ATPase, ATP-binding domain N"/>
    <property type="match status" value="1"/>
</dbReference>
<feature type="transmembrane region" description="Helical" evidence="9">
    <location>
        <begin position="369"/>
        <end position="395"/>
    </location>
</feature>
<dbReference type="InterPro" id="IPR001757">
    <property type="entry name" value="P_typ_ATPase"/>
</dbReference>
<dbReference type="OrthoDB" id="158672at2759"/>
<dbReference type="GO" id="GO:0036376">
    <property type="term" value="P:sodium ion export across plasma membrane"/>
    <property type="evidence" value="ECO:0007669"/>
    <property type="project" value="TreeGrafter"/>
</dbReference>
<keyword evidence="8 9" id="KW-0472">Membrane</keyword>
<organism evidence="11 12">
    <name type="scientific">Parasitella parasitica</name>
    <dbReference type="NCBI Taxonomy" id="35722"/>
    <lineage>
        <taxon>Eukaryota</taxon>
        <taxon>Fungi</taxon>
        <taxon>Fungi incertae sedis</taxon>
        <taxon>Mucoromycota</taxon>
        <taxon>Mucoromycotina</taxon>
        <taxon>Mucoromycetes</taxon>
        <taxon>Mucorales</taxon>
        <taxon>Mucorineae</taxon>
        <taxon>Mucoraceae</taxon>
        <taxon>Parasitella</taxon>
    </lineage>
</organism>
<dbReference type="Gene3D" id="2.70.150.10">
    <property type="entry name" value="Calcium-transporting ATPase, cytoplasmic transduction domain A"/>
    <property type="match status" value="1"/>
</dbReference>
<dbReference type="NCBIfam" id="TIGR01494">
    <property type="entry name" value="ATPase_P-type"/>
    <property type="match status" value="2"/>
</dbReference>
<dbReference type="GO" id="GO:0016887">
    <property type="term" value="F:ATP hydrolysis activity"/>
    <property type="evidence" value="ECO:0007669"/>
    <property type="project" value="InterPro"/>
</dbReference>
<dbReference type="Gene3D" id="3.40.1110.10">
    <property type="entry name" value="Calcium-transporting ATPase, cytoplasmic domain N"/>
    <property type="match status" value="1"/>
</dbReference>
<dbReference type="Pfam" id="PF00689">
    <property type="entry name" value="Cation_ATPase_C"/>
    <property type="match status" value="1"/>
</dbReference>
<dbReference type="PRINTS" id="PR00121">
    <property type="entry name" value="NAKATPASE"/>
</dbReference>
<evidence type="ECO:0000256" key="6">
    <source>
        <dbReference type="ARBA" id="ARBA00022967"/>
    </source>
</evidence>
<evidence type="ECO:0000256" key="7">
    <source>
        <dbReference type="ARBA" id="ARBA00022989"/>
    </source>
</evidence>
<dbReference type="Gene3D" id="1.20.1110.10">
    <property type="entry name" value="Calcium-transporting ATPase, transmembrane domain"/>
    <property type="match status" value="1"/>
</dbReference>
<dbReference type="InterPro" id="IPR059000">
    <property type="entry name" value="ATPase_P-type_domA"/>
</dbReference>
<keyword evidence="2" id="KW-1003">Cell membrane</keyword>
<evidence type="ECO:0000256" key="5">
    <source>
        <dbReference type="ARBA" id="ARBA00022840"/>
    </source>
</evidence>
<evidence type="ECO:0000256" key="3">
    <source>
        <dbReference type="ARBA" id="ARBA00022692"/>
    </source>
</evidence>
<evidence type="ECO:0000313" key="11">
    <source>
        <dbReference type="EMBL" id="CEP18832.1"/>
    </source>
</evidence>
<dbReference type="SUPFAM" id="SSF56784">
    <property type="entry name" value="HAD-like"/>
    <property type="match status" value="1"/>
</dbReference>
<dbReference type="GO" id="GO:0030007">
    <property type="term" value="P:intracellular potassium ion homeostasis"/>
    <property type="evidence" value="ECO:0007669"/>
    <property type="project" value="TreeGrafter"/>
</dbReference>
<dbReference type="InterPro" id="IPR044492">
    <property type="entry name" value="P_typ_ATPase_HD_dom"/>
</dbReference>
<dbReference type="InterPro" id="IPR023298">
    <property type="entry name" value="ATPase_P-typ_TM_dom_sf"/>
</dbReference>
<protein>
    <recommendedName>
        <fullName evidence="10">Cation-transporting P-type ATPase N-terminal domain-containing protein</fullName>
    </recommendedName>
</protein>
<keyword evidence="12" id="KW-1185">Reference proteome</keyword>
<dbReference type="GO" id="GO:1902600">
    <property type="term" value="P:proton transmembrane transport"/>
    <property type="evidence" value="ECO:0007669"/>
    <property type="project" value="TreeGrafter"/>
</dbReference>
<dbReference type="GO" id="GO:1990573">
    <property type="term" value="P:potassium ion import across plasma membrane"/>
    <property type="evidence" value="ECO:0007669"/>
    <property type="project" value="TreeGrafter"/>
</dbReference>
<dbReference type="SFLD" id="SFLDG00002">
    <property type="entry name" value="C1.7:_P-type_atpase_like"/>
    <property type="match status" value="1"/>
</dbReference>
<evidence type="ECO:0000256" key="1">
    <source>
        <dbReference type="ARBA" id="ARBA00004651"/>
    </source>
</evidence>
<keyword evidence="4" id="KW-0547">Nucleotide-binding</keyword>
<feature type="transmembrane region" description="Helical" evidence="9">
    <location>
        <begin position="1054"/>
        <end position="1073"/>
    </location>
</feature>
<feature type="transmembrane region" description="Helical" evidence="9">
    <location>
        <begin position="169"/>
        <end position="189"/>
    </location>
</feature>
<feature type="transmembrane region" description="Helical" evidence="9">
    <location>
        <begin position="1085"/>
        <end position="1103"/>
    </location>
</feature>
<feature type="domain" description="Cation-transporting P-type ATPase N-terminal" evidence="10">
    <location>
        <begin position="85"/>
        <end position="158"/>
    </location>
</feature>
<evidence type="ECO:0000313" key="12">
    <source>
        <dbReference type="Proteomes" id="UP000054107"/>
    </source>
</evidence>
<proteinExistence type="predicted"/>
<dbReference type="Pfam" id="PF00690">
    <property type="entry name" value="Cation_ATPase_N"/>
    <property type="match status" value="1"/>
</dbReference>
<dbReference type="Pfam" id="PF00702">
    <property type="entry name" value="Hydrolase"/>
    <property type="match status" value="1"/>
</dbReference>
<dbReference type="STRING" id="35722.A0A0B7NN44"/>
<evidence type="ECO:0000256" key="2">
    <source>
        <dbReference type="ARBA" id="ARBA00022475"/>
    </source>
</evidence>
<evidence type="ECO:0000256" key="9">
    <source>
        <dbReference type="SAM" id="Phobius"/>
    </source>
</evidence>
<comment type="subcellular location">
    <subcellularLocation>
        <location evidence="1">Cell membrane</location>
        <topology evidence="1">Multi-pass membrane protein</topology>
    </subcellularLocation>
</comment>
<dbReference type="Pfam" id="PF13246">
    <property type="entry name" value="Cation_ATPase"/>
    <property type="match status" value="1"/>
</dbReference>
<dbReference type="GO" id="GO:0005391">
    <property type="term" value="F:P-type sodium:potassium-exchanging transporter activity"/>
    <property type="evidence" value="ECO:0007669"/>
    <property type="project" value="TreeGrafter"/>
</dbReference>
<feature type="transmembrane region" description="Helical" evidence="9">
    <location>
        <begin position="134"/>
        <end position="157"/>
    </location>
</feature>
<dbReference type="FunFam" id="1.20.1110.10:FF:000095">
    <property type="entry name" value="Sodium/potassium-transporting ATPase subunit alpha-1"/>
    <property type="match status" value="1"/>
</dbReference>
<dbReference type="EMBL" id="LN733911">
    <property type="protein sequence ID" value="CEP18832.1"/>
    <property type="molecule type" value="Genomic_DNA"/>
</dbReference>
<accession>A0A0B7NN44</accession>
<dbReference type="SUPFAM" id="SSF81653">
    <property type="entry name" value="Calcium ATPase, transduction domain A"/>
    <property type="match status" value="1"/>
</dbReference>
<keyword evidence="7 9" id="KW-1133">Transmembrane helix</keyword>
<feature type="transmembrane region" description="Helical" evidence="9">
    <location>
        <begin position="329"/>
        <end position="354"/>
    </location>
</feature>
<dbReference type="GO" id="GO:0005886">
    <property type="term" value="C:plasma membrane"/>
    <property type="evidence" value="ECO:0007669"/>
    <property type="project" value="UniProtKB-SubCell"/>
</dbReference>
<feature type="transmembrane region" description="Helical" evidence="9">
    <location>
        <begin position="949"/>
        <end position="977"/>
    </location>
</feature>
<dbReference type="InterPro" id="IPR036412">
    <property type="entry name" value="HAD-like_sf"/>
</dbReference>
<feature type="transmembrane region" description="Helical" evidence="9">
    <location>
        <begin position="1016"/>
        <end position="1033"/>
    </location>
</feature>
<gene>
    <name evidence="11" type="primary">PARPA_13140.1 scaffold 45923</name>
</gene>
<dbReference type="SUPFAM" id="SSF81665">
    <property type="entry name" value="Calcium ATPase, transmembrane domain M"/>
    <property type="match status" value="1"/>
</dbReference>
<keyword evidence="3 9" id="KW-0812">Transmembrane</keyword>
<dbReference type="PANTHER" id="PTHR43294:SF21">
    <property type="entry name" value="CATION TRANSPORTING ATPASE"/>
    <property type="match status" value="1"/>
</dbReference>
<dbReference type="GO" id="GO:0006883">
    <property type="term" value="P:intracellular sodium ion homeostasis"/>
    <property type="evidence" value="ECO:0007669"/>
    <property type="project" value="TreeGrafter"/>
</dbReference>
<keyword evidence="6" id="KW-1278">Translocase</keyword>
<dbReference type="InterPro" id="IPR018303">
    <property type="entry name" value="ATPase_P-typ_P_site"/>
</dbReference>
<dbReference type="PRINTS" id="PR00119">
    <property type="entry name" value="CATATPASE"/>
</dbReference>
<dbReference type="Pfam" id="PF00122">
    <property type="entry name" value="E1-E2_ATPase"/>
    <property type="match status" value="1"/>
</dbReference>
<evidence type="ECO:0000256" key="8">
    <source>
        <dbReference type="ARBA" id="ARBA00023136"/>
    </source>
</evidence>
<sequence>MSTENGKLSATAIQFSDSHKHVARSPNGEAFTEMKRRLKRTPSSSSHAIIAYRTLSITVSEHQAKKYKPAKNSKRDLAEDLSNATYHKISVLELSQQYRTNTEQGLDTTQAVSRIAEYGKNTISPPPNNWPRKLFGYFFGGFCSLLWFASIICYISWKPLGEPNPSPLNLALAVILMFVIFVQAFFNAWQDWSTSRVMNSINNMLPTQTLVLRDGKIITVDAAHLVPGDVVHIKMGNKIPADLRLIQVSDDLKFDRSVLTGEADAISGSVDATDDNVLESQNVAMMGTHCLNGSAVGVVVSVGDNTLMGKIARLSLTDSNSRTTLQVEILRFVIIIAVLSISVGIVCIVTWAAWLRRDYPDFLSVSNALIAVISVIVAFVPEGMPIAVTLCLTLIAHRMQKNNVLCKVLATVETLGSVNVLCSDKTGTLTENKMFVSDASVGVEGHTSVACKEAFSSNDKAGDGMIPQLRQIQLASALCNGASFDSATSHLDISQRVVYGDATDCAVLRFAESLNPSSSTVKTIRTDNEKIFEIPFNSKNKWMMSISRPLKKSMAEVLSTGSSIVSQNDWVLFCKGAPDVILSRCASILLADGTEEALTDKRIELLLNLQSKWANEGKRVLLLTRRVIKSEETPENTVAGTSSFAAWAASMNNSLVVIGMIAIVDPPRPESAETVSICRGAGIRFFMVTGDFPTTAAAIAREIGIFTTEHPHTVQNLDPTKNAADVVEYAPKNFIESSPVGDLESCQGFKSSSTINDKDTMQKSECKSIILSGSDMLILNDAQWEQVCQYEEIVFARTSPDQKLRIIKEFQKRENIVAMTGDGVNDAPSLKAANVGVAMGGGSDVAIEAADMILLDKFSSIVAAIENGRLVFDNLKKVIVYLLPAGSWSELWPVLVNIFLGCPQTLSSFQMIIICVFTDLCPSMAIMMERPEAGLLNRPPRRPKNDRLVNGKLLLHAYGFVGLMEMLSSMFLFFLYLGMNGLGPSKVFLSFSNLTNLNGYMGFTADEITSMINTAQSIYFVNLVICQWGNVLATRTRRLSIAQANPIWGPNQNLYLFAAMVGSLAIALIILYIPVFNIYLGTAPIPIKFWFIPFGWAALIITMDEIRKLLDRKFPNSFFGKLAW</sequence>
<evidence type="ECO:0000256" key="4">
    <source>
        <dbReference type="ARBA" id="ARBA00022741"/>
    </source>
</evidence>
<reference evidence="11 12" key="1">
    <citation type="submission" date="2014-09" db="EMBL/GenBank/DDBJ databases">
        <authorList>
            <person name="Ellenberger Sabrina"/>
        </authorList>
    </citation>
    <scope>NUCLEOTIDE SEQUENCE [LARGE SCALE GENOMIC DNA]</scope>
    <source>
        <strain evidence="11 12">CBS 412.66</strain>
    </source>
</reference>
<dbReference type="InterPro" id="IPR050510">
    <property type="entry name" value="Cation_transp_ATPase_P-type"/>
</dbReference>
<name>A0A0B7NN44_9FUNG</name>
<dbReference type="PANTHER" id="PTHR43294">
    <property type="entry name" value="SODIUM/POTASSIUM-TRANSPORTING ATPASE SUBUNIT ALPHA"/>
    <property type="match status" value="1"/>
</dbReference>
<dbReference type="InterPro" id="IPR006068">
    <property type="entry name" value="ATPase_P-typ_cation-transptr_C"/>
</dbReference>
<dbReference type="Proteomes" id="UP000054107">
    <property type="component" value="Unassembled WGS sequence"/>
</dbReference>
<dbReference type="PROSITE" id="PS00154">
    <property type="entry name" value="ATPASE_E1_E2"/>
    <property type="match status" value="1"/>
</dbReference>
<dbReference type="InterPro" id="IPR023299">
    <property type="entry name" value="ATPase_P-typ_cyto_dom_N"/>
</dbReference>
<dbReference type="InterPro" id="IPR004014">
    <property type="entry name" value="ATPase_P-typ_cation-transptr_N"/>
</dbReference>
<keyword evidence="5" id="KW-0067">ATP-binding</keyword>
<dbReference type="SFLD" id="SFLDS00003">
    <property type="entry name" value="Haloacid_Dehalogenase"/>
    <property type="match status" value="1"/>
</dbReference>
<dbReference type="InterPro" id="IPR023214">
    <property type="entry name" value="HAD_sf"/>
</dbReference>
<dbReference type="GO" id="GO:0005524">
    <property type="term" value="F:ATP binding"/>
    <property type="evidence" value="ECO:0007669"/>
    <property type="project" value="UniProtKB-KW"/>
</dbReference>
<dbReference type="AlphaFoldDB" id="A0A0B7NN44"/>
<dbReference type="InterPro" id="IPR008250">
    <property type="entry name" value="ATPase_P-typ_transduc_dom_A_sf"/>
</dbReference>